<dbReference type="SUPFAM" id="SSF48264">
    <property type="entry name" value="Cytochrome P450"/>
    <property type="match status" value="1"/>
</dbReference>
<dbReference type="PROSITE" id="PS00086">
    <property type="entry name" value="CYTOCHROME_P450"/>
    <property type="match status" value="1"/>
</dbReference>
<evidence type="ECO:0000313" key="11">
    <source>
        <dbReference type="Proteomes" id="UP000600139"/>
    </source>
</evidence>
<proteinExistence type="inferred from homology"/>
<feature type="compositionally biased region" description="Low complexity" evidence="9">
    <location>
        <begin position="473"/>
        <end position="484"/>
    </location>
</feature>
<dbReference type="PANTHER" id="PTHR24291:SF50">
    <property type="entry name" value="BIFUNCTIONAL ALBAFLAVENONE MONOOXYGENASE_TERPENE SYNTHASE"/>
    <property type="match status" value="1"/>
</dbReference>
<keyword evidence="11" id="KW-1185">Reference proteome</keyword>
<feature type="binding site" description="axial binding residue" evidence="7">
    <location>
        <position position="406"/>
    </location>
    <ligand>
        <name>heme</name>
        <dbReference type="ChEBI" id="CHEBI:30413"/>
    </ligand>
    <ligandPart>
        <name>Fe</name>
        <dbReference type="ChEBI" id="CHEBI:18248"/>
    </ligandPart>
</feature>
<gene>
    <name evidence="10" type="ORF">JIN84_12375</name>
</gene>
<sequence length="484" mass="55214">MAYTPPYPEPLDQSSRRSLWNLFKRGRRSWLATLYEGSYSGRMSRVRLPGVQLFLVKFPDLIKEVLVDKFDHFPKHELSETALKPLLGESIFTTNGPVWERQRRMLDPAFGQAKLKEVFTLMTGGADAMVARLDAVKDGDIADIEIEMTHVTADIILRTILSESLEGEGARKIFNAFNLFQEKAVVMIQLSFFRLPLWLAPRHYMVWKSTGKEIRELLAVPIRKRYEAHQRGENAGHKDILQSLLETSDPVDGSVYTLEELVDQVAMLFLAGHETSASALSWSLFLLSKCPEIQEKLHVETCQLLGDRQPEFKDIPRHRQIRNVFRETMRIYPPVGFLTFRKATGGQKLQKKDLPDGSPIVISPWLVHRHRDLWERPNEFDPDRFEGGLDQPPCAYIPFGQGPRICIGAAFAMQEAMLILATLTRRYRFEPAPGPEPEPTSRLTIRSLDGISLRVWKRPQVKHEQTIPDEPAEAAAAPAKCPFH</sequence>
<protein>
    <submittedName>
        <fullName evidence="10">Cytochrome P450</fullName>
    </submittedName>
</protein>
<evidence type="ECO:0000256" key="4">
    <source>
        <dbReference type="ARBA" id="ARBA00023002"/>
    </source>
</evidence>
<comment type="cofactor">
    <cofactor evidence="7">
        <name>heme</name>
        <dbReference type="ChEBI" id="CHEBI:30413"/>
    </cofactor>
</comment>
<dbReference type="InterPro" id="IPR036396">
    <property type="entry name" value="Cyt_P450_sf"/>
</dbReference>
<keyword evidence="6 8" id="KW-0503">Monooxygenase</keyword>
<keyword evidence="5 7" id="KW-0408">Iron</keyword>
<comment type="caution">
    <text evidence="10">The sequence shown here is derived from an EMBL/GenBank/DDBJ whole genome shotgun (WGS) entry which is preliminary data.</text>
</comment>
<keyword evidence="4 8" id="KW-0560">Oxidoreductase</keyword>
<keyword evidence="2 7" id="KW-0349">Heme</keyword>
<dbReference type="Pfam" id="PF00067">
    <property type="entry name" value="p450"/>
    <property type="match status" value="1"/>
</dbReference>
<dbReference type="GO" id="GO:0005506">
    <property type="term" value="F:iron ion binding"/>
    <property type="evidence" value="ECO:0007669"/>
    <property type="project" value="InterPro"/>
</dbReference>
<dbReference type="AlphaFoldDB" id="A0A934VCF1"/>
<dbReference type="GO" id="GO:0016705">
    <property type="term" value="F:oxidoreductase activity, acting on paired donors, with incorporation or reduction of molecular oxygen"/>
    <property type="evidence" value="ECO:0007669"/>
    <property type="project" value="InterPro"/>
</dbReference>
<organism evidence="10 11">
    <name type="scientific">Luteolibacter yonseiensis</name>
    <dbReference type="NCBI Taxonomy" id="1144680"/>
    <lineage>
        <taxon>Bacteria</taxon>
        <taxon>Pseudomonadati</taxon>
        <taxon>Verrucomicrobiota</taxon>
        <taxon>Verrucomicrobiia</taxon>
        <taxon>Verrucomicrobiales</taxon>
        <taxon>Verrucomicrobiaceae</taxon>
        <taxon>Luteolibacter</taxon>
    </lineage>
</organism>
<evidence type="ECO:0000256" key="5">
    <source>
        <dbReference type="ARBA" id="ARBA00023004"/>
    </source>
</evidence>
<evidence type="ECO:0000256" key="7">
    <source>
        <dbReference type="PIRSR" id="PIRSR602401-1"/>
    </source>
</evidence>
<feature type="region of interest" description="Disordered" evidence="9">
    <location>
        <begin position="462"/>
        <end position="484"/>
    </location>
</feature>
<dbReference type="InterPro" id="IPR017972">
    <property type="entry name" value="Cyt_P450_CS"/>
</dbReference>
<dbReference type="Proteomes" id="UP000600139">
    <property type="component" value="Unassembled WGS sequence"/>
</dbReference>
<evidence type="ECO:0000256" key="8">
    <source>
        <dbReference type="RuleBase" id="RU000461"/>
    </source>
</evidence>
<dbReference type="GO" id="GO:0004497">
    <property type="term" value="F:monooxygenase activity"/>
    <property type="evidence" value="ECO:0007669"/>
    <property type="project" value="UniProtKB-KW"/>
</dbReference>
<evidence type="ECO:0000256" key="9">
    <source>
        <dbReference type="SAM" id="MobiDB-lite"/>
    </source>
</evidence>
<dbReference type="RefSeq" id="WP_200351351.1">
    <property type="nucleotide sequence ID" value="NZ_BAABHZ010000006.1"/>
</dbReference>
<dbReference type="Gene3D" id="1.10.630.10">
    <property type="entry name" value="Cytochrome P450"/>
    <property type="match status" value="1"/>
</dbReference>
<dbReference type="InterPro" id="IPR002401">
    <property type="entry name" value="Cyt_P450_E_grp-I"/>
</dbReference>
<evidence type="ECO:0000256" key="3">
    <source>
        <dbReference type="ARBA" id="ARBA00022723"/>
    </source>
</evidence>
<dbReference type="PRINTS" id="PR00463">
    <property type="entry name" value="EP450I"/>
</dbReference>
<reference evidence="10" key="1">
    <citation type="submission" date="2021-01" db="EMBL/GenBank/DDBJ databases">
        <title>Modified the classification status of verrucomicrobia.</title>
        <authorList>
            <person name="Feng X."/>
        </authorList>
    </citation>
    <scope>NUCLEOTIDE SEQUENCE</scope>
    <source>
        <strain evidence="10">JCM 18052</strain>
    </source>
</reference>
<evidence type="ECO:0000256" key="6">
    <source>
        <dbReference type="ARBA" id="ARBA00023033"/>
    </source>
</evidence>
<comment type="similarity">
    <text evidence="1 8">Belongs to the cytochrome P450 family.</text>
</comment>
<keyword evidence="3 7" id="KW-0479">Metal-binding</keyword>
<evidence type="ECO:0000256" key="1">
    <source>
        <dbReference type="ARBA" id="ARBA00010617"/>
    </source>
</evidence>
<name>A0A934VCF1_9BACT</name>
<dbReference type="EMBL" id="JAENIK010000011">
    <property type="protein sequence ID" value="MBK1816414.1"/>
    <property type="molecule type" value="Genomic_DNA"/>
</dbReference>
<dbReference type="InterPro" id="IPR001128">
    <property type="entry name" value="Cyt_P450"/>
</dbReference>
<dbReference type="PANTHER" id="PTHR24291">
    <property type="entry name" value="CYTOCHROME P450 FAMILY 4"/>
    <property type="match status" value="1"/>
</dbReference>
<accession>A0A934VCF1</accession>
<evidence type="ECO:0000256" key="2">
    <source>
        <dbReference type="ARBA" id="ARBA00022617"/>
    </source>
</evidence>
<dbReference type="PRINTS" id="PR00385">
    <property type="entry name" value="P450"/>
</dbReference>
<evidence type="ECO:0000313" key="10">
    <source>
        <dbReference type="EMBL" id="MBK1816414.1"/>
    </source>
</evidence>
<dbReference type="GO" id="GO:0020037">
    <property type="term" value="F:heme binding"/>
    <property type="evidence" value="ECO:0007669"/>
    <property type="project" value="InterPro"/>
</dbReference>
<dbReference type="InterPro" id="IPR050196">
    <property type="entry name" value="Cytochrome_P450_Monoox"/>
</dbReference>